<keyword evidence="3" id="KW-0812">Transmembrane</keyword>
<feature type="domain" description="Peptidase A1" evidence="4">
    <location>
        <begin position="5"/>
        <end position="345"/>
    </location>
</feature>
<gene>
    <name evidence="5" type="ORF">TWF788_005212</name>
</gene>
<dbReference type="InterPro" id="IPR021109">
    <property type="entry name" value="Peptidase_aspartic_dom_sf"/>
</dbReference>
<keyword evidence="3" id="KW-1133">Transmembrane helix</keyword>
<dbReference type="PANTHER" id="PTHR47966:SF51">
    <property type="entry name" value="BETA-SITE APP-CLEAVING ENZYME, ISOFORM A-RELATED"/>
    <property type="match status" value="1"/>
</dbReference>
<dbReference type="CDD" id="cd05471">
    <property type="entry name" value="pepsin_like"/>
    <property type="match status" value="1"/>
</dbReference>
<name>A0A7C8PYV9_ORBOL</name>
<evidence type="ECO:0000256" key="3">
    <source>
        <dbReference type="SAM" id="Phobius"/>
    </source>
</evidence>
<comment type="caution">
    <text evidence="5">The sequence shown here is derived from an EMBL/GenBank/DDBJ whole genome shotgun (WGS) entry which is preliminary data.</text>
</comment>
<evidence type="ECO:0000313" key="5">
    <source>
        <dbReference type="EMBL" id="KAF3184508.1"/>
    </source>
</evidence>
<proteinExistence type="inferred from homology"/>
<dbReference type="GO" id="GO:0006508">
    <property type="term" value="P:proteolysis"/>
    <property type="evidence" value="ECO:0007669"/>
    <property type="project" value="InterPro"/>
</dbReference>
<dbReference type="Proteomes" id="UP000479691">
    <property type="component" value="Unassembled WGS sequence"/>
</dbReference>
<organism evidence="5 6">
    <name type="scientific">Orbilia oligospora</name>
    <name type="common">Nematode-trapping fungus</name>
    <name type="synonym">Arthrobotrys oligospora</name>
    <dbReference type="NCBI Taxonomy" id="2813651"/>
    <lineage>
        <taxon>Eukaryota</taxon>
        <taxon>Fungi</taxon>
        <taxon>Dikarya</taxon>
        <taxon>Ascomycota</taxon>
        <taxon>Pezizomycotina</taxon>
        <taxon>Orbiliomycetes</taxon>
        <taxon>Orbiliales</taxon>
        <taxon>Orbiliaceae</taxon>
        <taxon>Orbilia</taxon>
    </lineage>
</organism>
<dbReference type="InterPro" id="IPR033121">
    <property type="entry name" value="PEPTIDASE_A1"/>
</dbReference>
<evidence type="ECO:0000313" key="6">
    <source>
        <dbReference type="Proteomes" id="UP000479691"/>
    </source>
</evidence>
<comment type="similarity">
    <text evidence="1">Belongs to the peptidase A1 family.</text>
</comment>
<dbReference type="InterPro" id="IPR034164">
    <property type="entry name" value="Pepsin-like_dom"/>
</dbReference>
<reference evidence="5 6" key="1">
    <citation type="submission" date="2019-06" db="EMBL/GenBank/DDBJ databases">
        <authorList>
            <person name="Palmer J.M."/>
        </authorList>
    </citation>
    <scope>NUCLEOTIDE SEQUENCE [LARGE SCALE GENOMIC DNA]</scope>
    <source>
        <strain evidence="5 6">TWF788</strain>
    </source>
</reference>
<keyword evidence="3" id="KW-0472">Membrane</keyword>
<sequence>MLSFRHSVLNFGPDSQPLNLGLSARHETWVPDIESKERFCGDQSVNTKTCNLARISGYYSPNGNSTNIPFTLRSGSSTSDLIRGYFYDDVVTTNGVSVNLRFGVGDTWDVPPFLGLGIATSREKVSSSMSYIAALVEQGKIFEPYISFYDIRNPRGTGGQIVIGGVDRKKLYGGFTYWKGIGAPGEVPTPKVKVVANDGFEELYNKFIQPKKATALISLGTPFIVVPSDVLESLRFAVPIAFPLGSSDIKNYLYTTCDGTIDPSIAIEFDLQTVVVRIPLEDLKTVAPPRVYSSIGDIVANDSNICILSISSTDDIEGHSFILGGPFLRKAPSMFLTEINSHSRAYVVMKPSESQSETITAIAIASLNATEQEIIELGGPNSPRLDEIAGNEPANSKRKKKIIIAAAAGAGGGGGFLLIILVVFFLRFRKRVNLAAQPLIPAPAPDFVWKPRAHGSQGPEVQSIDSSNLKVNESTSKDSNTSMNFVRRTGAS</sequence>
<protein>
    <recommendedName>
        <fullName evidence="4">Peptidase A1 domain-containing protein</fullName>
    </recommendedName>
</protein>
<evidence type="ECO:0000256" key="2">
    <source>
        <dbReference type="SAM" id="MobiDB-lite"/>
    </source>
</evidence>
<dbReference type="InterPro" id="IPR001461">
    <property type="entry name" value="Aspartic_peptidase_A1"/>
</dbReference>
<dbReference type="PROSITE" id="PS51767">
    <property type="entry name" value="PEPTIDASE_A1"/>
    <property type="match status" value="1"/>
</dbReference>
<dbReference type="Pfam" id="PF00026">
    <property type="entry name" value="Asp"/>
    <property type="match status" value="1"/>
</dbReference>
<feature type="region of interest" description="Disordered" evidence="2">
    <location>
        <begin position="447"/>
        <end position="492"/>
    </location>
</feature>
<evidence type="ECO:0000259" key="4">
    <source>
        <dbReference type="PROSITE" id="PS51767"/>
    </source>
</evidence>
<dbReference type="Gene3D" id="2.40.70.10">
    <property type="entry name" value="Acid Proteases"/>
    <property type="match status" value="2"/>
</dbReference>
<dbReference type="SUPFAM" id="SSF50630">
    <property type="entry name" value="Acid proteases"/>
    <property type="match status" value="1"/>
</dbReference>
<dbReference type="AlphaFoldDB" id="A0A7C8PYV9"/>
<dbReference type="PANTHER" id="PTHR47966">
    <property type="entry name" value="BETA-SITE APP-CLEAVING ENZYME, ISOFORM A-RELATED"/>
    <property type="match status" value="1"/>
</dbReference>
<dbReference type="EMBL" id="JAABOE010000024">
    <property type="protein sequence ID" value="KAF3184508.1"/>
    <property type="molecule type" value="Genomic_DNA"/>
</dbReference>
<dbReference type="GO" id="GO:0004190">
    <property type="term" value="F:aspartic-type endopeptidase activity"/>
    <property type="evidence" value="ECO:0007669"/>
    <property type="project" value="InterPro"/>
</dbReference>
<feature type="transmembrane region" description="Helical" evidence="3">
    <location>
        <begin position="402"/>
        <end position="426"/>
    </location>
</feature>
<accession>A0A7C8PYV9</accession>
<evidence type="ECO:0000256" key="1">
    <source>
        <dbReference type="ARBA" id="ARBA00007447"/>
    </source>
</evidence>
<feature type="compositionally biased region" description="Polar residues" evidence="2">
    <location>
        <begin position="459"/>
        <end position="484"/>
    </location>
</feature>